<dbReference type="AlphaFoldDB" id="A0A060IA89"/>
<dbReference type="InterPro" id="IPR036663">
    <property type="entry name" value="Fumarylacetoacetase_C_sf"/>
</dbReference>
<dbReference type="EMBL" id="CP006990">
    <property type="protein sequence ID" value="AIC30697.1"/>
    <property type="molecule type" value="Genomic_DNA"/>
</dbReference>
<dbReference type="SUPFAM" id="SSF56529">
    <property type="entry name" value="FAH"/>
    <property type="match status" value="1"/>
</dbReference>
<dbReference type="GO" id="GO:0016787">
    <property type="term" value="F:hydrolase activity"/>
    <property type="evidence" value="ECO:0007669"/>
    <property type="project" value="UniProtKB-KW"/>
</dbReference>
<dbReference type="GO" id="GO:0046872">
    <property type="term" value="F:metal ion binding"/>
    <property type="evidence" value="ECO:0007669"/>
    <property type="project" value="UniProtKB-KW"/>
</dbReference>
<sequence>MFTIIRKFSKIREIALRYLSFLHGGEASFGCVTGDAVTDLKKRSGLSDLASYLAANAASLGKESGFTSDYPLADIRYLPVIPNPSKVLCVATNYWEPGGEGGERPDYPLTFSRFAASQTGHGEALLKPDLSEKFDYEGELAVIIGKAGRRVSEADALSYVAGYSCFNDGSVRDWQKHSTQFTPGKNFFRTAGFGPWMVSADEIPDPTGLSLSTRVNGELRQSNDTSRLIFSISWLISYFSQFTLLEPGDVIVTGTPSGFGSTRSPPVFLAEGDTVEVEIGGIGTLRNTVISDCGTV</sequence>
<dbReference type="InterPro" id="IPR011234">
    <property type="entry name" value="Fumarylacetoacetase-like_C"/>
</dbReference>
<dbReference type="GO" id="GO:0019752">
    <property type="term" value="P:carboxylic acid metabolic process"/>
    <property type="evidence" value="ECO:0007669"/>
    <property type="project" value="UniProtKB-ARBA"/>
</dbReference>
<geneLocation type="plasmid" evidence="4 5">
    <name>pRetIE4771d</name>
</geneLocation>
<evidence type="ECO:0000259" key="3">
    <source>
        <dbReference type="Pfam" id="PF01557"/>
    </source>
</evidence>
<name>A0A060IA89_RHIET</name>
<accession>A0A060IA89</accession>
<dbReference type="PANTHER" id="PTHR42796">
    <property type="entry name" value="FUMARYLACETOACETATE HYDROLASE DOMAIN-CONTAINING PROTEIN 2A-RELATED"/>
    <property type="match status" value="1"/>
</dbReference>
<dbReference type="Gene3D" id="3.90.850.10">
    <property type="entry name" value="Fumarylacetoacetase-like, C-terminal domain"/>
    <property type="match status" value="1"/>
</dbReference>
<dbReference type="FunFam" id="3.90.850.10:FF:000002">
    <property type="entry name" value="2-hydroxyhepta-2,4-diene-1,7-dioate isomerase"/>
    <property type="match status" value="1"/>
</dbReference>
<evidence type="ECO:0000313" key="5">
    <source>
        <dbReference type="Proteomes" id="UP000027180"/>
    </source>
</evidence>
<organism evidence="4 5">
    <name type="scientific">Rhizobium etli bv. mimosae str. IE4771</name>
    <dbReference type="NCBI Taxonomy" id="1432050"/>
    <lineage>
        <taxon>Bacteria</taxon>
        <taxon>Pseudomonadati</taxon>
        <taxon>Pseudomonadota</taxon>
        <taxon>Alphaproteobacteria</taxon>
        <taxon>Hyphomicrobiales</taxon>
        <taxon>Rhizobiaceae</taxon>
        <taxon>Rhizobium/Agrobacterium group</taxon>
        <taxon>Rhizobium</taxon>
    </lineage>
</organism>
<evidence type="ECO:0000313" key="4">
    <source>
        <dbReference type="EMBL" id="AIC30697.1"/>
    </source>
</evidence>
<dbReference type="InterPro" id="IPR051121">
    <property type="entry name" value="FAH"/>
</dbReference>
<dbReference type="GO" id="GO:0016853">
    <property type="term" value="F:isomerase activity"/>
    <property type="evidence" value="ECO:0007669"/>
    <property type="project" value="UniProtKB-ARBA"/>
</dbReference>
<dbReference type="OrthoDB" id="5197601at2"/>
<gene>
    <name evidence="4" type="ORF">IE4771_PD00142</name>
</gene>
<dbReference type="Pfam" id="PF01557">
    <property type="entry name" value="FAA_hydrolase"/>
    <property type="match status" value="1"/>
</dbReference>
<dbReference type="PANTHER" id="PTHR42796:SF4">
    <property type="entry name" value="FUMARYLACETOACETATE HYDROLASE DOMAIN-CONTAINING PROTEIN 2A"/>
    <property type="match status" value="1"/>
</dbReference>
<keyword evidence="2" id="KW-0479">Metal-binding</keyword>
<proteinExistence type="inferred from homology"/>
<keyword evidence="4" id="KW-0378">Hydrolase</keyword>
<feature type="domain" description="Fumarylacetoacetase-like C-terminal" evidence="3">
    <location>
        <begin position="86"/>
        <end position="289"/>
    </location>
</feature>
<keyword evidence="4" id="KW-0614">Plasmid</keyword>
<reference evidence="4 5" key="1">
    <citation type="submission" date="2013-12" db="EMBL/GenBank/DDBJ databases">
        <title>Complete genome sequence of Rhizobium etli bv. mimosae IE4771.</title>
        <authorList>
            <person name="Bustos P."/>
            <person name="Santamaria R.I."/>
            <person name="Lozano L."/>
            <person name="Ormeno-Orrillo E."/>
            <person name="Rogel M.A."/>
            <person name="Romero D."/>
            <person name="Cevallos M.A."/>
            <person name="Martinez-Romero E."/>
            <person name="Gonzalez V."/>
        </authorList>
    </citation>
    <scope>NUCLEOTIDE SEQUENCE [LARGE SCALE GENOMIC DNA]</scope>
    <source>
        <strain evidence="4 5">IE4771</strain>
        <plasmid evidence="5">Plasmid pRetIE4771d</plasmid>
    </source>
</reference>
<protein>
    <submittedName>
        <fullName evidence="4">Fumarylacetoacetate hydrolase protein</fullName>
    </submittedName>
</protein>
<evidence type="ECO:0000256" key="1">
    <source>
        <dbReference type="ARBA" id="ARBA00010211"/>
    </source>
</evidence>
<dbReference type="Proteomes" id="UP000027180">
    <property type="component" value="Plasmid pRetIE4771d"/>
</dbReference>
<evidence type="ECO:0000256" key="2">
    <source>
        <dbReference type="ARBA" id="ARBA00022723"/>
    </source>
</evidence>
<dbReference type="KEGG" id="rei:IE4771_PD00142"/>
<dbReference type="HOGENOM" id="CLU_028458_3_0_5"/>
<comment type="similarity">
    <text evidence="1">Belongs to the FAH family.</text>
</comment>